<evidence type="ECO:0000259" key="3">
    <source>
        <dbReference type="Pfam" id="PF07995"/>
    </source>
</evidence>
<dbReference type="PANTHER" id="PTHR19328:SF13">
    <property type="entry name" value="HIPL1 PROTEIN"/>
    <property type="match status" value="1"/>
</dbReference>
<evidence type="ECO:0000256" key="1">
    <source>
        <dbReference type="SAM" id="MobiDB-lite"/>
    </source>
</evidence>
<feature type="domain" description="Glucose/Sorbosone dehydrogenase" evidence="3">
    <location>
        <begin position="381"/>
        <end position="457"/>
    </location>
</feature>
<evidence type="ECO:0000256" key="2">
    <source>
        <dbReference type="SAM" id="SignalP"/>
    </source>
</evidence>
<dbReference type="InterPro" id="IPR019893">
    <property type="entry name" value="SndH-like"/>
</dbReference>
<dbReference type="PANTHER" id="PTHR19328">
    <property type="entry name" value="HEDGEHOG-INTERACTING PROTEIN"/>
    <property type="match status" value="1"/>
</dbReference>
<dbReference type="Proteomes" id="UP000638848">
    <property type="component" value="Unassembled WGS sequence"/>
</dbReference>
<evidence type="ECO:0000313" key="5">
    <source>
        <dbReference type="Proteomes" id="UP000638848"/>
    </source>
</evidence>
<proteinExistence type="predicted"/>
<dbReference type="InterPro" id="IPR011041">
    <property type="entry name" value="Quinoprot_gluc/sorb_DH_b-prop"/>
</dbReference>
<feature type="signal peptide" evidence="2">
    <location>
        <begin position="1"/>
        <end position="25"/>
    </location>
</feature>
<comment type="caution">
    <text evidence="4">The sequence shown here is derived from an EMBL/GenBank/DDBJ whole genome shotgun (WGS) entry which is preliminary data.</text>
</comment>
<dbReference type="InterPro" id="IPR011042">
    <property type="entry name" value="6-blade_b-propeller_TolB-like"/>
</dbReference>
<feature type="region of interest" description="Disordered" evidence="1">
    <location>
        <begin position="23"/>
        <end position="42"/>
    </location>
</feature>
<dbReference type="AlphaFoldDB" id="A0A917GK02"/>
<feature type="domain" description="Glucose/Sorbosone dehydrogenase" evidence="3">
    <location>
        <begin position="57"/>
        <end position="318"/>
    </location>
</feature>
<keyword evidence="2" id="KW-0732">Signal</keyword>
<dbReference type="EMBL" id="BMEQ01000003">
    <property type="protein sequence ID" value="GGG48815.1"/>
    <property type="molecule type" value="Genomic_DNA"/>
</dbReference>
<dbReference type="RefSeq" id="WP_188534680.1">
    <property type="nucleotide sequence ID" value="NZ_BMEQ01000003.1"/>
</dbReference>
<keyword evidence="5" id="KW-1185">Reference proteome</keyword>
<accession>A0A917GK02</accession>
<reference evidence="4" key="2">
    <citation type="submission" date="2020-09" db="EMBL/GenBank/DDBJ databases">
        <authorList>
            <person name="Sun Q."/>
            <person name="Zhou Y."/>
        </authorList>
    </citation>
    <scope>NUCLEOTIDE SEQUENCE</scope>
    <source>
        <strain evidence="4">CGMCC 1.12187</strain>
    </source>
</reference>
<dbReference type="InterPro" id="IPR012938">
    <property type="entry name" value="Glc/Sorbosone_DH"/>
</dbReference>
<reference evidence="4" key="1">
    <citation type="journal article" date="2014" name="Int. J. Syst. Evol. Microbiol.">
        <title>Complete genome sequence of Corynebacterium casei LMG S-19264T (=DSM 44701T), isolated from a smear-ripened cheese.</title>
        <authorList>
            <consortium name="US DOE Joint Genome Institute (JGI-PGF)"/>
            <person name="Walter F."/>
            <person name="Albersmeier A."/>
            <person name="Kalinowski J."/>
            <person name="Ruckert C."/>
        </authorList>
    </citation>
    <scope>NUCLEOTIDE SEQUENCE</scope>
    <source>
        <strain evidence="4">CGMCC 1.12187</strain>
    </source>
</reference>
<gene>
    <name evidence="4" type="ORF">GCM10011374_09040</name>
</gene>
<sequence length="493" mass="53503">MTRRRSLPAALATLALLAGAAPATAATAHPPENGGAGDTEAPAVSEDFTRTVLTTGLANPFEVLTGPDELLWVTERTAGRVTQVDPGTGAKTTILTIDEVLATEGEQDGLLGMAFHPDVLKGGRHPWVYLSYTYDGGEGTAAAPDRRQRLVRYTFDDETNTLVEPVTLLEGLLASDDHNSGRLVLGPDDKLYYTIGDRGNNQDLNACRANEAQRLPTAEEVEEEDWDAYQGKTLRLNLDGSVPGDNPRLDGVRSHVLTYGHRNAQGLTFGEGGRLYSSEQGPKSDDEINLLEPGGNYGWPYVAGFKDDSGYVFGDWSAVEGCGTTVPYDAFVIPETVPQYAEHDFRPTNFTAPLRTYYTVPSNHDFQGDACAPSGFWFICYPTIAPSSLEHYGHDAIPGWENSLLMPTLKDGTVYRVEVGEDGETLGESQPLWRSVNRYRDTAISDDGETVWVVTDSAGLARGTDGDATTELEDPGALIAFTHDDEEDDENEE</sequence>
<organism evidence="4 5">
    <name type="scientific">Kocuria dechangensis</name>
    <dbReference type="NCBI Taxonomy" id="1176249"/>
    <lineage>
        <taxon>Bacteria</taxon>
        <taxon>Bacillati</taxon>
        <taxon>Actinomycetota</taxon>
        <taxon>Actinomycetes</taxon>
        <taxon>Micrococcales</taxon>
        <taxon>Micrococcaceae</taxon>
        <taxon>Kocuria</taxon>
    </lineage>
</organism>
<dbReference type="Pfam" id="PF07995">
    <property type="entry name" value="GSDH"/>
    <property type="match status" value="2"/>
</dbReference>
<evidence type="ECO:0000313" key="4">
    <source>
        <dbReference type="EMBL" id="GGG48815.1"/>
    </source>
</evidence>
<dbReference type="SUPFAM" id="SSF50952">
    <property type="entry name" value="Soluble quinoprotein glucose dehydrogenase"/>
    <property type="match status" value="1"/>
</dbReference>
<name>A0A917GK02_9MICC</name>
<protein>
    <recommendedName>
        <fullName evidence="3">Glucose/Sorbosone dehydrogenase domain-containing protein</fullName>
    </recommendedName>
</protein>
<dbReference type="Gene3D" id="2.120.10.30">
    <property type="entry name" value="TolB, C-terminal domain"/>
    <property type="match status" value="1"/>
</dbReference>
<dbReference type="NCBIfam" id="TIGR03606">
    <property type="entry name" value="non_repeat_PQQ"/>
    <property type="match status" value="1"/>
</dbReference>
<feature type="chain" id="PRO_5036965092" description="Glucose/Sorbosone dehydrogenase domain-containing protein" evidence="2">
    <location>
        <begin position="26"/>
        <end position="493"/>
    </location>
</feature>